<feature type="non-terminal residue" evidence="8">
    <location>
        <position position="1"/>
    </location>
</feature>
<evidence type="ECO:0000313" key="8">
    <source>
        <dbReference type="EMBL" id="GMR62795.1"/>
    </source>
</evidence>
<feature type="transmembrane region" description="Helical" evidence="7">
    <location>
        <begin position="301"/>
        <end position="324"/>
    </location>
</feature>
<protein>
    <submittedName>
        <fullName evidence="8">Uncharacterized protein</fullName>
    </submittedName>
</protein>
<evidence type="ECO:0000313" key="9">
    <source>
        <dbReference type="Proteomes" id="UP001328107"/>
    </source>
</evidence>
<keyword evidence="9" id="KW-1185">Reference proteome</keyword>
<dbReference type="Proteomes" id="UP001328107">
    <property type="component" value="Unassembled WGS sequence"/>
</dbReference>
<dbReference type="GO" id="GO:0015165">
    <property type="term" value="F:pyrimidine nucleotide-sugar transmembrane transporter activity"/>
    <property type="evidence" value="ECO:0007669"/>
    <property type="project" value="InterPro"/>
</dbReference>
<evidence type="ECO:0000256" key="5">
    <source>
        <dbReference type="ARBA" id="ARBA00022989"/>
    </source>
</evidence>
<name>A0AAN5DH83_9BILA</name>
<dbReference type="SUPFAM" id="SSF103481">
    <property type="entry name" value="Multidrug resistance efflux transporter EmrE"/>
    <property type="match status" value="1"/>
</dbReference>
<evidence type="ECO:0000256" key="7">
    <source>
        <dbReference type="SAM" id="Phobius"/>
    </source>
</evidence>
<comment type="subcellular location">
    <subcellularLocation>
        <location evidence="1">Membrane</location>
        <topology evidence="1">Multi-pass membrane protein</topology>
    </subcellularLocation>
</comment>
<feature type="transmembrane region" description="Helical" evidence="7">
    <location>
        <begin position="180"/>
        <end position="198"/>
    </location>
</feature>
<keyword evidence="3" id="KW-0762">Sugar transport</keyword>
<proteinExistence type="inferred from homology"/>
<feature type="transmembrane region" description="Helical" evidence="7">
    <location>
        <begin position="48"/>
        <end position="68"/>
    </location>
</feature>
<feature type="transmembrane region" description="Helical" evidence="7">
    <location>
        <begin position="16"/>
        <end position="36"/>
    </location>
</feature>
<dbReference type="NCBIfam" id="TIGR00803">
    <property type="entry name" value="nst"/>
    <property type="match status" value="1"/>
</dbReference>
<dbReference type="InterPro" id="IPR007271">
    <property type="entry name" value="Nuc_sug_transpt"/>
</dbReference>
<dbReference type="Pfam" id="PF04142">
    <property type="entry name" value="Nuc_sug_transp"/>
    <property type="match status" value="1"/>
</dbReference>
<dbReference type="PIRSF" id="PIRSF005799">
    <property type="entry name" value="UDP-gal_transpt"/>
    <property type="match status" value="1"/>
</dbReference>
<dbReference type="PANTHER" id="PTHR10231">
    <property type="entry name" value="NUCLEOTIDE-SUGAR TRANSMEMBRANE TRANSPORTER"/>
    <property type="match status" value="1"/>
</dbReference>
<evidence type="ECO:0000256" key="4">
    <source>
        <dbReference type="ARBA" id="ARBA00022692"/>
    </source>
</evidence>
<keyword evidence="3" id="KW-0813">Transport</keyword>
<evidence type="ECO:0000256" key="1">
    <source>
        <dbReference type="ARBA" id="ARBA00004141"/>
    </source>
</evidence>
<feature type="transmembrane region" description="Helical" evidence="7">
    <location>
        <begin position="250"/>
        <end position="271"/>
    </location>
</feature>
<sequence>QPDQKVDSRTAKMRKIIILAWLCIHNAVLTLIMRYVRIRDVSEMFHPSVAVFMTELLKVTICLVMIMFEEGVGKFWLTLRAHTITQPLDTLKVCLPAMLYVVQNTLSYIAVSHLEAAVVSITSQTKILAAAICSIVVQGRSISPSQWAAIVILFCGVSVVQSSQSITVVAERADRQQHPLFGAVCLVAACFVSGYAGAYTEKIVKGHVSIWIRNTQMAIFSIPTCMLSMYMQDGDIISANGMLYGFDGVVWITVVWYCIGGISVAFCLKYADVVSKDFTTSAAIILSTIGSVYFFNFHISIIFVIGAVLVMLALFMYSSPDLVLESICRKRPNRVQAEKEP</sequence>
<evidence type="ECO:0000256" key="6">
    <source>
        <dbReference type="ARBA" id="ARBA00023136"/>
    </source>
</evidence>
<dbReference type="InterPro" id="IPR037185">
    <property type="entry name" value="EmrE-like"/>
</dbReference>
<feature type="non-terminal residue" evidence="8">
    <location>
        <position position="341"/>
    </location>
</feature>
<keyword evidence="4 7" id="KW-0812">Transmembrane</keyword>
<evidence type="ECO:0000256" key="2">
    <source>
        <dbReference type="ARBA" id="ARBA00009976"/>
    </source>
</evidence>
<accession>A0AAN5DH83</accession>
<comment type="similarity">
    <text evidence="2">Belongs to the nucleotide-sugar transporter family. SLC35A subfamily.</text>
</comment>
<keyword evidence="5 7" id="KW-1133">Transmembrane helix</keyword>
<comment type="caution">
    <text evidence="8">The sequence shown here is derived from an EMBL/GenBank/DDBJ whole genome shotgun (WGS) entry which is preliminary data.</text>
</comment>
<organism evidence="8 9">
    <name type="scientific">Pristionchus mayeri</name>
    <dbReference type="NCBI Taxonomy" id="1317129"/>
    <lineage>
        <taxon>Eukaryota</taxon>
        <taxon>Metazoa</taxon>
        <taxon>Ecdysozoa</taxon>
        <taxon>Nematoda</taxon>
        <taxon>Chromadorea</taxon>
        <taxon>Rhabditida</taxon>
        <taxon>Rhabditina</taxon>
        <taxon>Diplogasteromorpha</taxon>
        <taxon>Diplogasteroidea</taxon>
        <taxon>Neodiplogasteridae</taxon>
        <taxon>Pristionchus</taxon>
    </lineage>
</organism>
<dbReference type="AlphaFoldDB" id="A0AAN5DH83"/>
<keyword evidence="6 7" id="KW-0472">Membrane</keyword>
<reference evidence="9" key="1">
    <citation type="submission" date="2022-10" db="EMBL/GenBank/DDBJ databases">
        <title>Genome assembly of Pristionchus species.</title>
        <authorList>
            <person name="Yoshida K."/>
            <person name="Sommer R.J."/>
        </authorList>
    </citation>
    <scope>NUCLEOTIDE SEQUENCE [LARGE SCALE GENOMIC DNA]</scope>
    <source>
        <strain evidence="9">RS5460</strain>
    </source>
</reference>
<evidence type="ECO:0000256" key="3">
    <source>
        <dbReference type="ARBA" id="ARBA00022597"/>
    </source>
</evidence>
<dbReference type="GO" id="GO:0000139">
    <property type="term" value="C:Golgi membrane"/>
    <property type="evidence" value="ECO:0007669"/>
    <property type="project" value="InterPro"/>
</dbReference>
<dbReference type="EMBL" id="BTRK01000006">
    <property type="protein sequence ID" value="GMR62795.1"/>
    <property type="molecule type" value="Genomic_DNA"/>
</dbReference>
<gene>
    <name evidence="8" type="ORF">PMAYCL1PPCAC_32990</name>
</gene>